<comment type="caution">
    <text evidence="2">The sequence shown here is derived from an EMBL/GenBank/DDBJ whole genome shotgun (WGS) entry which is preliminary data.</text>
</comment>
<organism evidence="2 3">
    <name type="scientific">Xylaria multiplex</name>
    <dbReference type="NCBI Taxonomy" id="323545"/>
    <lineage>
        <taxon>Eukaryota</taxon>
        <taxon>Fungi</taxon>
        <taxon>Dikarya</taxon>
        <taxon>Ascomycota</taxon>
        <taxon>Pezizomycotina</taxon>
        <taxon>Sordariomycetes</taxon>
        <taxon>Xylariomycetidae</taxon>
        <taxon>Xylariales</taxon>
        <taxon>Xylariaceae</taxon>
        <taxon>Xylaria</taxon>
    </lineage>
</organism>
<dbReference type="PANTHER" id="PTHR33112:SF1">
    <property type="entry name" value="HETEROKARYON INCOMPATIBILITY DOMAIN-CONTAINING PROTEIN"/>
    <property type="match status" value="1"/>
</dbReference>
<dbReference type="AlphaFoldDB" id="A0A7C8N5U1"/>
<accession>A0A7C8N5U1</accession>
<gene>
    <name evidence="2" type="ORF">GQX73_g6261</name>
</gene>
<evidence type="ECO:0000259" key="1">
    <source>
        <dbReference type="Pfam" id="PF06985"/>
    </source>
</evidence>
<name>A0A7C8N5U1_9PEZI</name>
<dbReference type="PANTHER" id="PTHR33112">
    <property type="entry name" value="DOMAIN PROTEIN, PUTATIVE-RELATED"/>
    <property type="match status" value="1"/>
</dbReference>
<proteinExistence type="predicted"/>
<evidence type="ECO:0000313" key="3">
    <source>
        <dbReference type="Proteomes" id="UP000481858"/>
    </source>
</evidence>
<dbReference type="OrthoDB" id="5428863at2759"/>
<dbReference type="EMBL" id="WUBL01000070">
    <property type="protein sequence ID" value="KAF2967297.1"/>
    <property type="molecule type" value="Genomic_DNA"/>
</dbReference>
<dbReference type="InParanoid" id="A0A7C8N5U1"/>
<dbReference type="Pfam" id="PF06985">
    <property type="entry name" value="HET"/>
    <property type="match status" value="1"/>
</dbReference>
<dbReference type="InterPro" id="IPR010730">
    <property type="entry name" value="HET"/>
</dbReference>
<dbReference type="Proteomes" id="UP000481858">
    <property type="component" value="Unassembled WGS sequence"/>
</dbReference>
<protein>
    <recommendedName>
        <fullName evidence="1">Heterokaryon incompatibility domain-containing protein</fullName>
    </recommendedName>
</protein>
<keyword evidence="3" id="KW-1185">Reference proteome</keyword>
<reference evidence="2 3" key="1">
    <citation type="submission" date="2019-12" db="EMBL/GenBank/DDBJ databases">
        <title>Draft genome sequence of the ascomycete Xylaria multiplex DSM 110363.</title>
        <authorList>
            <person name="Buettner E."/>
            <person name="Kellner H."/>
        </authorList>
    </citation>
    <scope>NUCLEOTIDE SEQUENCE [LARGE SCALE GENOMIC DNA]</scope>
    <source>
        <strain evidence="2 3">DSM 110363</strain>
    </source>
</reference>
<sequence>MFGFPVRSCQNWYGAYTKSAYEQPNLSIHANVLAYLGKQSHEKSFIGIKESVSRSLSTRALQLGRRVSSIRLSNSPLCIYCRQLDLGSASRTLANSTYNPDGILLGRLQEDPAIKKCPLCQIFFQVCRETCLAAQKTVDDHETQLQLRAFYLLPHLSGQWHHGKHISIGHQNSDFFVAAVPSQFSMAPGGSNRAMFDDMVSKRGFLVYHDNKNVENRILRARLVTPFLKPNVVKNWLRVCLSQHDGCRVIQKPRTALNLIDCQNLQVLSTNDIHIGSELEYVALSYVWGNSIDVSKVALDGSRLPQSLPSVISDAIKVVLKLGYRYLWVDKYCVDKHNKSKTHEQLMHMDSIYKNAALTIVAAAGADESYGLPGVSRPRPTRQVSFTRDEDNYTLMSTLPLPHSSIANSKWATRGWTYQEAILSRRRLVFTDDQLYFECNSTSCSEGFDMSFDGTVFGPRTSNDSFIRPSLFALQKLGPPGPSGKAARLSNFFTYIHCAEQYSKRTLTFDHDSLIAFSGIIRVLESTATFPVRHIWGIPFFHPDDDNLTGDQLQSTYQSFQLPPFWKTCVLDYNNTPRTPSPDADGVNYLAYLMLGLCWRHCTSTKPPRRRNALPSWSWTGWEGSVAWPSLTKDSDIRSSTWAETAISLGPNSIECVPELYHNSTDAHLLVQSNKSLHIKTSAISPKAFVFEESSRSLVLSTGGRVLLYPSKNDIDTWKVFKRIQSQRYEVIRLATVNEDTYLMLIKRYRNAYYRIGTLAVKDIYLSYTLFTSNIKTYKLR</sequence>
<feature type="domain" description="Heterokaryon incompatibility" evidence="1">
    <location>
        <begin position="281"/>
        <end position="420"/>
    </location>
</feature>
<evidence type="ECO:0000313" key="2">
    <source>
        <dbReference type="EMBL" id="KAF2967297.1"/>
    </source>
</evidence>